<evidence type="ECO:0000313" key="3">
    <source>
        <dbReference type="EMBL" id="MBO8457623.1"/>
    </source>
</evidence>
<protein>
    <submittedName>
        <fullName evidence="3">M15 family metallopeptidase</fullName>
    </submittedName>
</protein>
<accession>A0A9D9N2D0</accession>
<reference evidence="3" key="2">
    <citation type="journal article" date="2021" name="PeerJ">
        <title>Extensive microbial diversity within the chicken gut microbiome revealed by metagenomics and culture.</title>
        <authorList>
            <person name="Gilroy R."/>
            <person name="Ravi A."/>
            <person name="Getino M."/>
            <person name="Pursley I."/>
            <person name="Horton D.L."/>
            <person name="Alikhan N.F."/>
            <person name="Baker D."/>
            <person name="Gharbi K."/>
            <person name="Hall N."/>
            <person name="Watson M."/>
            <person name="Adriaenssens E.M."/>
            <person name="Foster-Nyarko E."/>
            <person name="Jarju S."/>
            <person name="Secka A."/>
            <person name="Antonio M."/>
            <person name="Oren A."/>
            <person name="Chaudhuri R.R."/>
            <person name="La Ragione R."/>
            <person name="Hildebrand F."/>
            <person name="Pallen M.J."/>
        </authorList>
    </citation>
    <scope>NUCLEOTIDE SEQUENCE</scope>
    <source>
        <strain evidence="3">10532</strain>
    </source>
</reference>
<dbReference type="GO" id="GO:0008233">
    <property type="term" value="F:peptidase activity"/>
    <property type="evidence" value="ECO:0007669"/>
    <property type="project" value="InterPro"/>
</dbReference>
<evidence type="ECO:0000259" key="2">
    <source>
        <dbReference type="Pfam" id="PF13539"/>
    </source>
</evidence>
<dbReference type="PROSITE" id="PS51257">
    <property type="entry name" value="PROKAR_LIPOPROTEIN"/>
    <property type="match status" value="1"/>
</dbReference>
<evidence type="ECO:0000313" key="4">
    <source>
        <dbReference type="Proteomes" id="UP000823638"/>
    </source>
</evidence>
<feature type="signal peptide" evidence="1">
    <location>
        <begin position="1"/>
        <end position="17"/>
    </location>
</feature>
<keyword evidence="1" id="KW-0732">Signal</keyword>
<evidence type="ECO:0000256" key="1">
    <source>
        <dbReference type="SAM" id="SignalP"/>
    </source>
</evidence>
<feature type="domain" description="Peptidase M15C" evidence="2">
    <location>
        <begin position="213"/>
        <end position="290"/>
    </location>
</feature>
<dbReference type="Pfam" id="PF13539">
    <property type="entry name" value="Peptidase_M15_4"/>
    <property type="match status" value="1"/>
</dbReference>
<sequence length="305" mass="35357">MKVISKLFLFSTLILFAACATKDSKSNKEEDIPIEQIELEILKTAYPGVDFTLSYDENVSDWVLSVTSYGKTTLLYRTGGKYLTEQQRTNPDHYRKVFSIYNRKTLDPETMTEEQIEKIRNFGSTKNRTTGAVASTAIFTAIYDSETRKSTESHLKTISFLDCGSVVHERIVPVLQRIEEKILLAAQTDSEVQSFLDNLESAGSYSWRAIRDNDARSFHSFAIAIDILPDDWEDTIIYWNFEKTGGNEDWMLIPLKDRWMPPAKVIEIFEDEGFIWGGRWAVWDNMHFEYHPEIIGVEKYKKYFE</sequence>
<feature type="chain" id="PRO_5039667662" evidence="1">
    <location>
        <begin position="18"/>
        <end position="305"/>
    </location>
</feature>
<dbReference type="AlphaFoldDB" id="A0A9D9N2D0"/>
<name>A0A9D9N2D0_9SPIR</name>
<dbReference type="SUPFAM" id="SSF55166">
    <property type="entry name" value="Hedgehog/DD-peptidase"/>
    <property type="match status" value="1"/>
</dbReference>
<comment type="caution">
    <text evidence="3">The sequence shown here is derived from an EMBL/GenBank/DDBJ whole genome shotgun (WGS) entry which is preliminary data.</text>
</comment>
<dbReference type="Gene3D" id="3.30.1380.10">
    <property type="match status" value="1"/>
</dbReference>
<proteinExistence type="predicted"/>
<gene>
    <name evidence="3" type="ORF">IAA81_05270</name>
</gene>
<dbReference type="InterPro" id="IPR009045">
    <property type="entry name" value="Zn_M74/Hedgehog-like"/>
</dbReference>
<reference evidence="3" key="1">
    <citation type="submission" date="2020-10" db="EMBL/GenBank/DDBJ databases">
        <authorList>
            <person name="Gilroy R."/>
        </authorList>
    </citation>
    <scope>NUCLEOTIDE SEQUENCE</scope>
    <source>
        <strain evidence="3">10532</strain>
    </source>
</reference>
<organism evidence="3 4">
    <name type="scientific">Candidatus Gallitreponema excrementavium</name>
    <dbReference type="NCBI Taxonomy" id="2840840"/>
    <lineage>
        <taxon>Bacteria</taxon>
        <taxon>Pseudomonadati</taxon>
        <taxon>Spirochaetota</taxon>
        <taxon>Spirochaetia</taxon>
        <taxon>Spirochaetales</taxon>
        <taxon>Candidatus Gallitreponema</taxon>
    </lineage>
</organism>
<dbReference type="InterPro" id="IPR039561">
    <property type="entry name" value="Peptidase_M15C"/>
</dbReference>
<dbReference type="EMBL" id="JADIMM010000071">
    <property type="protein sequence ID" value="MBO8457623.1"/>
    <property type="molecule type" value="Genomic_DNA"/>
</dbReference>
<dbReference type="Proteomes" id="UP000823638">
    <property type="component" value="Unassembled WGS sequence"/>
</dbReference>